<proteinExistence type="predicted"/>
<dbReference type="InterPro" id="IPR058242">
    <property type="entry name" value="Capsid_partitivirus"/>
</dbReference>
<dbReference type="KEGG" id="vg:8355996"/>
<dbReference type="EMBL" id="EU195327">
    <property type="protein sequence ID" value="ABW82142.1"/>
    <property type="molecule type" value="Genomic_RNA"/>
</dbReference>
<protein>
    <submittedName>
        <fullName evidence="1">Putative capsid protein</fullName>
    </submittedName>
</protein>
<keyword evidence="2" id="KW-1185">Reference proteome</keyword>
<dbReference type="OrthoDB" id="1845at10239"/>
<dbReference type="GeneID" id="8355996"/>
<accession>A8W7G2</accession>
<evidence type="ECO:0000313" key="2">
    <source>
        <dbReference type="Proteomes" id="UP000242417"/>
    </source>
</evidence>
<dbReference type="RefSeq" id="YP_003104769.1">
    <property type="nucleotide sequence ID" value="NC_013110.1"/>
</dbReference>
<name>A8W7G2_9VIRU</name>
<sequence>MSDTVLQAKTNFLKNKSPVLSVQESKRPKISRDLMPLFQSNTAARSDSSNQWTIDVFPNMVPITMYIMLTSIAHANDVDHRTTSKVSVATICMYHLSIVYGYFLLNDMITRASASAHARPWIETSWKREFADFLLTLPVPEFLTPFLSQFQHFTTDRTKNVFLTPSAAGFDHNIFFGRVFPLNMFSAIHDCTATLPGNTPRIQVLQDLYSRVLYTITAPGFTCLIPDLIGVTIDQTTPTTANYMNSKLYQVYTAVFNPVLFRDFQHRSSLAALSFQSPVFANNHVNAYDLLFSASAANLRELKVVLQVVSTVLDGKVTTSGTLGDFLTKPSGALAIKHGYSTYALPTWSYNTNATKSAVYSAITTLTLTSERDRAQDICFLQRPAAAFNATTEVTDVTYAATATPNQAVQLPTGHQLTRHFPFSLLQVPNGAEPFPRHDNDDLVQFSDFVHTAPSVLVLDTDGELTISAHLPLLAGKIIESFEIDGSTIEMPNVDKSLGLQNCLFADSAVSYRLVRPGSAFHPQPAGSINPPLNRVRPNPRPRLPASSLLYDRTEIMLPNMNNRIVEARAPDTLPGMTRRAAVNFLRYAQSFFGFHTVDSSSNALSLDTIPGMTNGLLHLWSPYSYTPFENDYFPDPDLAESRHYFLSNLRTIFGTDYNLVQAKHPYEALPVV</sequence>
<reference evidence="1 2" key="1">
    <citation type="journal article" date="2009" name="Arch. Virol.">
        <title>A novel double-stranded RNA virus detected in Primula malacoides is a plant-isolated partitivirus closely related to partitivirus infecting fungal species.</title>
        <authorList>
            <person name="Li L."/>
            <person name="Tian Q."/>
            <person name="Du Z."/>
            <person name="Duns G.J."/>
            <person name="Chen J."/>
        </authorList>
    </citation>
    <scope>NUCLEOTIDE SEQUENCE [LARGE SCALE GENOMIC DNA]</scope>
</reference>
<evidence type="ECO:0000313" key="1">
    <source>
        <dbReference type="EMBL" id="ABW82142.1"/>
    </source>
</evidence>
<dbReference type="Pfam" id="PF25666">
    <property type="entry name" value="Partiti_capsid"/>
    <property type="match status" value="1"/>
</dbReference>
<dbReference type="Proteomes" id="UP000242417">
    <property type="component" value="Genome"/>
</dbReference>
<organism evidence="1 2">
    <name type="scientific">Primula malacoides virus China/Mar2007</name>
    <dbReference type="NCBI Taxonomy" id="479713"/>
    <lineage>
        <taxon>Viruses</taxon>
        <taxon>Riboviria</taxon>
        <taxon>Orthornavirae</taxon>
        <taxon>Pisuviricota</taxon>
        <taxon>Duplopiviricetes</taxon>
        <taxon>Durnavirales</taxon>
        <taxon>Partitiviridae</taxon>
        <taxon>Betapartitivirus</taxon>
        <taxon>Betapartitivirus primulae</taxon>
        <taxon>Primula malacoides virus 1</taxon>
    </lineage>
</organism>